<accession>A0A848MCN9</accession>
<keyword evidence="7 12" id="KW-0378">Hydrolase</keyword>
<dbReference type="GO" id="GO:0016920">
    <property type="term" value="F:pyroglutamyl-peptidase activity"/>
    <property type="evidence" value="ECO:0007669"/>
    <property type="project" value="UniProtKB-EC"/>
</dbReference>
<dbReference type="NCBIfam" id="NF009676">
    <property type="entry name" value="PRK13197.1"/>
    <property type="match status" value="1"/>
</dbReference>
<dbReference type="AlphaFoldDB" id="A0A848MCN9"/>
<evidence type="ECO:0000256" key="4">
    <source>
        <dbReference type="ARBA" id="ARBA00006641"/>
    </source>
</evidence>
<dbReference type="PROSITE" id="PS01333">
    <property type="entry name" value="PYRASE_GLU"/>
    <property type="match status" value="1"/>
</dbReference>
<dbReference type="InterPro" id="IPR036440">
    <property type="entry name" value="Peptidase_C15-like_sf"/>
</dbReference>
<evidence type="ECO:0000256" key="2">
    <source>
        <dbReference type="ARBA" id="ARBA00002280"/>
    </source>
</evidence>
<evidence type="ECO:0000256" key="7">
    <source>
        <dbReference type="ARBA" id="ARBA00022801"/>
    </source>
</evidence>
<evidence type="ECO:0000256" key="6">
    <source>
        <dbReference type="ARBA" id="ARBA00022670"/>
    </source>
</evidence>
<evidence type="ECO:0000313" key="12">
    <source>
        <dbReference type="EMBL" id="NMO97833.1"/>
    </source>
</evidence>
<dbReference type="InterPro" id="IPR029762">
    <property type="entry name" value="PGP-I_bact-type"/>
</dbReference>
<evidence type="ECO:0000256" key="8">
    <source>
        <dbReference type="ARBA" id="ARBA00022807"/>
    </source>
</evidence>
<feature type="active site" evidence="10">
    <location>
        <position position="146"/>
    </location>
</feature>
<gene>
    <name evidence="12" type="primary">pcp</name>
    <name evidence="12" type="ORF">HII30_18890</name>
</gene>
<comment type="subcellular location">
    <subcellularLocation>
        <location evidence="3">Cytoplasm</location>
    </subcellularLocation>
</comment>
<dbReference type="NCBIfam" id="TIGR00504">
    <property type="entry name" value="pyro_pdase"/>
    <property type="match status" value="1"/>
</dbReference>
<keyword evidence="6" id="KW-0645">Protease</keyword>
<keyword evidence="5" id="KW-0963">Cytoplasm</keyword>
<keyword evidence="13" id="KW-1185">Reference proteome</keyword>
<dbReference type="InterPro" id="IPR016125">
    <property type="entry name" value="Peptidase_C15-like"/>
</dbReference>
<dbReference type="PANTHER" id="PTHR23402">
    <property type="entry name" value="PROTEASE FAMILY C15 PYROGLUTAMYL-PEPTIDASE I-RELATED"/>
    <property type="match status" value="1"/>
</dbReference>
<feature type="region of interest" description="Disordered" evidence="11">
    <location>
        <begin position="93"/>
        <end position="113"/>
    </location>
</feature>
<sequence length="219" mass="24036">MKLLVSGFEPFGGSLINPTEGLIRDLQKMAFANAEIRIILLPVHFDECADLLLSEIRTWQPDAVIACGVAAGRTAITPERIAVNLKDIAADAPYPDNRGARPQDEPIDPEGPDGLFTKLPVRRMVQQMKEAGIPAAISYSAGTFICNNTMYAVLNDIRQYDRKILGGFVHFPASTDMAADKPGMPSLSHETMLKGLEIIIQTTIDEIENQQKKEDKVSN</sequence>
<comment type="catalytic activity">
    <reaction evidence="1 9">
        <text>Release of an N-terminal pyroglutamyl group from a polypeptide, the second amino acid generally not being Pro.</text>
        <dbReference type="EC" id="3.4.19.3"/>
    </reaction>
</comment>
<evidence type="ECO:0000256" key="9">
    <source>
        <dbReference type="PROSITE-ProRule" id="PRU10076"/>
    </source>
</evidence>
<dbReference type="InterPro" id="IPR033694">
    <property type="entry name" value="PGPEP1_Cys_AS"/>
</dbReference>
<keyword evidence="8" id="KW-0788">Thiol protease</keyword>
<dbReference type="GO" id="GO:0006508">
    <property type="term" value="P:proteolysis"/>
    <property type="evidence" value="ECO:0007669"/>
    <property type="project" value="UniProtKB-KW"/>
</dbReference>
<reference evidence="12 13" key="1">
    <citation type="submission" date="2020-04" db="EMBL/GenBank/DDBJ databases">
        <title>Paenibacillus algicola sp. nov., a novel marine bacterium producing alginate lyase.</title>
        <authorList>
            <person name="Huang H."/>
        </authorList>
    </citation>
    <scope>NUCLEOTIDE SEQUENCE [LARGE SCALE GENOMIC DNA]</scope>
    <source>
        <strain evidence="12 13">L7-75</strain>
    </source>
</reference>
<dbReference type="RefSeq" id="WP_169506609.1">
    <property type="nucleotide sequence ID" value="NZ_JABBPN010000024.1"/>
</dbReference>
<dbReference type="InterPro" id="IPR033693">
    <property type="entry name" value="PGPEP1_Glu_AS"/>
</dbReference>
<dbReference type="GO" id="GO:0005829">
    <property type="term" value="C:cytosol"/>
    <property type="evidence" value="ECO:0007669"/>
    <property type="project" value="InterPro"/>
</dbReference>
<dbReference type="CDD" id="cd00501">
    <property type="entry name" value="Peptidase_C15"/>
    <property type="match status" value="1"/>
</dbReference>
<comment type="function">
    <text evidence="2">Removes 5-oxoproline from various penultimate amino acid residues except L-proline.</text>
</comment>
<comment type="similarity">
    <text evidence="4">Belongs to the peptidase C15 family.</text>
</comment>
<dbReference type="SUPFAM" id="SSF53182">
    <property type="entry name" value="Pyrrolidone carboxyl peptidase (pyroglutamate aminopeptidase)"/>
    <property type="match status" value="1"/>
</dbReference>
<dbReference type="PRINTS" id="PR00706">
    <property type="entry name" value="PYROGLUPTASE"/>
</dbReference>
<organism evidence="12 13">
    <name type="scientific">Paenibacillus lemnae</name>
    <dbReference type="NCBI Taxonomy" id="1330551"/>
    <lineage>
        <taxon>Bacteria</taxon>
        <taxon>Bacillati</taxon>
        <taxon>Bacillota</taxon>
        <taxon>Bacilli</taxon>
        <taxon>Bacillales</taxon>
        <taxon>Paenibacillaceae</taxon>
        <taxon>Paenibacillus</taxon>
    </lineage>
</organism>
<dbReference type="PANTHER" id="PTHR23402:SF1">
    <property type="entry name" value="PYROGLUTAMYL-PEPTIDASE I"/>
    <property type="match status" value="1"/>
</dbReference>
<evidence type="ECO:0000256" key="3">
    <source>
        <dbReference type="ARBA" id="ARBA00004496"/>
    </source>
</evidence>
<dbReference type="EC" id="3.4.19.3" evidence="9"/>
<evidence type="ECO:0000256" key="10">
    <source>
        <dbReference type="PROSITE-ProRule" id="PRU10077"/>
    </source>
</evidence>
<evidence type="ECO:0000256" key="5">
    <source>
        <dbReference type="ARBA" id="ARBA00022490"/>
    </source>
</evidence>
<dbReference type="Proteomes" id="UP000565468">
    <property type="component" value="Unassembled WGS sequence"/>
</dbReference>
<dbReference type="Pfam" id="PF01470">
    <property type="entry name" value="Peptidase_C15"/>
    <property type="match status" value="1"/>
</dbReference>
<dbReference type="PIRSF" id="PIRSF015592">
    <property type="entry name" value="Prld-crbxl_pptds"/>
    <property type="match status" value="1"/>
</dbReference>
<dbReference type="EMBL" id="JABBPN010000024">
    <property type="protein sequence ID" value="NMO97833.1"/>
    <property type="molecule type" value="Genomic_DNA"/>
</dbReference>
<dbReference type="PROSITE" id="PS01334">
    <property type="entry name" value="PYRASE_CYS"/>
    <property type="match status" value="1"/>
</dbReference>
<proteinExistence type="inferred from homology"/>
<evidence type="ECO:0000313" key="13">
    <source>
        <dbReference type="Proteomes" id="UP000565468"/>
    </source>
</evidence>
<name>A0A848MCN9_PAELE</name>
<dbReference type="Gene3D" id="3.40.630.20">
    <property type="entry name" value="Peptidase C15, pyroglutamyl peptidase I-like"/>
    <property type="match status" value="1"/>
</dbReference>
<feature type="active site" evidence="9">
    <location>
        <position position="79"/>
    </location>
</feature>
<comment type="caution">
    <text evidence="12">The sequence shown here is derived from an EMBL/GenBank/DDBJ whole genome shotgun (WGS) entry which is preliminary data.</text>
</comment>
<protein>
    <recommendedName>
        <fullName evidence="9">Pyroglutamyl-peptidase I</fullName>
        <ecNumber evidence="9">3.4.19.3</ecNumber>
    </recommendedName>
</protein>
<evidence type="ECO:0000256" key="1">
    <source>
        <dbReference type="ARBA" id="ARBA00001770"/>
    </source>
</evidence>
<dbReference type="InterPro" id="IPR000816">
    <property type="entry name" value="Peptidase_C15"/>
</dbReference>
<evidence type="ECO:0000256" key="11">
    <source>
        <dbReference type="SAM" id="MobiDB-lite"/>
    </source>
</evidence>